<dbReference type="PANTHER" id="PTHR21039">
    <property type="entry name" value="HISTIDINOL PHOSPHATASE-RELATED"/>
    <property type="match status" value="1"/>
</dbReference>
<dbReference type="EC" id="3.1.3.15" evidence="3 8"/>
<dbReference type="NCBIfam" id="TIGR01856">
    <property type="entry name" value="hisJ_fam"/>
    <property type="match status" value="1"/>
</dbReference>
<evidence type="ECO:0000256" key="2">
    <source>
        <dbReference type="ARBA" id="ARBA00009152"/>
    </source>
</evidence>
<evidence type="ECO:0000256" key="7">
    <source>
        <dbReference type="ARBA" id="ARBA00049158"/>
    </source>
</evidence>
<dbReference type="Gene3D" id="3.20.20.140">
    <property type="entry name" value="Metal-dependent hydrolases"/>
    <property type="match status" value="1"/>
</dbReference>
<evidence type="ECO:0000256" key="1">
    <source>
        <dbReference type="ARBA" id="ARBA00004970"/>
    </source>
</evidence>
<feature type="domain" description="PHP" evidence="10">
    <location>
        <begin position="4"/>
        <end position="213"/>
    </location>
</feature>
<dbReference type="NCBIfam" id="NF005996">
    <property type="entry name" value="PRK08123.1"/>
    <property type="match status" value="1"/>
</dbReference>
<comment type="pathway">
    <text evidence="1 8">Amino-acid biosynthesis; L-histidine biosynthesis; L-histidine from 5-phospho-alpha-D-ribose 1-diphosphate: step 8/9.</text>
</comment>
<proteinExistence type="inferred from homology"/>
<dbReference type="SUPFAM" id="SSF89550">
    <property type="entry name" value="PHP domain-like"/>
    <property type="match status" value="1"/>
</dbReference>
<keyword evidence="5 8" id="KW-0378">Hydrolase</keyword>
<dbReference type="Proteomes" id="UP001234495">
    <property type="component" value="Unassembled WGS sequence"/>
</dbReference>
<comment type="caution">
    <text evidence="11">The sequence shown here is derived from an EMBL/GenBank/DDBJ whole genome shotgun (WGS) entry which is preliminary data.</text>
</comment>
<evidence type="ECO:0000313" key="12">
    <source>
        <dbReference type="Proteomes" id="UP001234495"/>
    </source>
</evidence>
<dbReference type="Pfam" id="PF13263">
    <property type="entry name" value="PHP_C"/>
    <property type="match status" value="1"/>
</dbReference>
<keyword evidence="12" id="KW-1185">Reference proteome</keyword>
<evidence type="ECO:0000256" key="8">
    <source>
        <dbReference type="RuleBase" id="RU366003"/>
    </source>
</evidence>
<evidence type="ECO:0000256" key="6">
    <source>
        <dbReference type="ARBA" id="ARBA00023102"/>
    </source>
</evidence>
<comment type="similarity">
    <text evidence="2 8">Belongs to the PHP hydrolase family. HisK subfamily.</text>
</comment>
<sequence length="268" mass="31092">MKMDGHIHTPYCPHGTKDSLKDYIEQAITENFTSITFTEHAPLPTSFTDPTPKKDSAIELDEIENYLRDLERVKQEYKNDISINIGLEVDYIQGFEHEITQFLNAYGKHLDDSILSVHFLKLAGQYYCMDYDEHVFSEMVQQAGTLHALHNLYYEEVYNSITSNLGVYKPKRIGHITLVRKFQKLFPITFSVNDWIEKILNAIKKENYELDFNVAGLRKEYCGEVYPDLTIAKAAQQQRIPLIYGSDAHSARDLGKNYTYYHQLTTDN</sequence>
<comment type="catalytic activity">
    <reaction evidence="7 8">
        <text>L-histidinol phosphate + H2O = L-histidinol + phosphate</text>
        <dbReference type="Rhea" id="RHEA:14465"/>
        <dbReference type="ChEBI" id="CHEBI:15377"/>
        <dbReference type="ChEBI" id="CHEBI:43474"/>
        <dbReference type="ChEBI" id="CHEBI:57699"/>
        <dbReference type="ChEBI" id="CHEBI:57980"/>
        <dbReference type="EC" id="3.1.3.15"/>
    </reaction>
</comment>
<dbReference type="PANTHER" id="PTHR21039:SF0">
    <property type="entry name" value="HISTIDINOL-PHOSPHATASE"/>
    <property type="match status" value="1"/>
</dbReference>
<evidence type="ECO:0000256" key="4">
    <source>
        <dbReference type="ARBA" id="ARBA00022605"/>
    </source>
</evidence>
<evidence type="ECO:0000256" key="9">
    <source>
        <dbReference type="SAM" id="Coils"/>
    </source>
</evidence>
<accession>A0ABT9ZFN6</accession>
<dbReference type="GO" id="GO:0004401">
    <property type="term" value="F:histidinol-phosphatase activity"/>
    <property type="evidence" value="ECO:0007669"/>
    <property type="project" value="UniProtKB-EC"/>
</dbReference>
<keyword evidence="6 8" id="KW-0368">Histidine biosynthesis</keyword>
<protein>
    <recommendedName>
        <fullName evidence="3 8">Histidinol-phosphatase</fullName>
        <shortName evidence="8">HolPase</shortName>
        <ecNumber evidence="3 8">3.1.3.15</ecNumber>
    </recommendedName>
</protein>
<keyword evidence="9" id="KW-0175">Coiled coil</keyword>
<dbReference type="RefSeq" id="WP_307341392.1">
    <property type="nucleotide sequence ID" value="NZ_JAUSUD010000009.1"/>
</dbReference>
<dbReference type="InterPro" id="IPR010140">
    <property type="entry name" value="Histidinol_P_phosphatase_HisJ"/>
</dbReference>
<evidence type="ECO:0000259" key="10">
    <source>
        <dbReference type="Pfam" id="PF02811"/>
    </source>
</evidence>
<dbReference type="EMBL" id="JAUSUD010000009">
    <property type="protein sequence ID" value="MDQ0231059.1"/>
    <property type="molecule type" value="Genomic_DNA"/>
</dbReference>
<gene>
    <name evidence="11" type="ORF">J2S19_002320</name>
</gene>
<dbReference type="InterPro" id="IPR016195">
    <property type="entry name" value="Pol/histidinol_Pase-like"/>
</dbReference>
<keyword evidence="4 8" id="KW-0028">Amino-acid biosynthesis</keyword>
<dbReference type="CDD" id="cd12110">
    <property type="entry name" value="PHP_HisPPase_Hisj_like"/>
    <property type="match status" value="1"/>
</dbReference>
<feature type="coiled-coil region" evidence="9">
    <location>
        <begin position="53"/>
        <end position="80"/>
    </location>
</feature>
<name>A0ABT9ZFN6_9BACI</name>
<evidence type="ECO:0000313" key="11">
    <source>
        <dbReference type="EMBL" id="MDQ0231059.1"/>
    </source>
</evidence>
<dbReference type="Pfam" id="PF02811">
    <property type="entry name" value="PHP"/>
    <property type="match status" value="1"/>
</dbReference>
<evidence type="ECO:0000256" key="5">
    <source>
        <dbReference type="ARBA" id="ARBA00022801"/>
    </source>
</evidence>
<organism evidence="11 12">
    <name type="scientific">Metabacillus malikii</name>
    <dbReference type="NCBI Taxonomy" id="1504265"/>
    <lineage>
        <taxon>Bacteria</taxon>
        <taxon>Bacillati</taxon>
        <taxon>Bacillota</taxon>
        <taxon>Bacilli</taxon>
        <taxon>Bacillales</taxon>
        <taxon>Bacillaceae</taxon>
        <taxon>Metabacillus</taxon>
    </lineage>
</organism>
<reference evidence="11 12" key="1">
    <citation type="submission" date="2023-07" db="EMBL/GenBank/DDBJ databases">
        <title>Genomic Encyclopedia of Type Strains, Phase IV (KMG-IV): sequencing the most valuable type-strain genomes for metagenomic binning, comparative biology and taxonomic classification.</title>
        <authorList>
            <person name="Goeker M."/>
        </authorList>
    </citation>
    <scope>NUCLEOTIDE SEQUENCE [LARGE SCALE GENOMIC DNA]</scope>
    <source>
        <strain evidence="11 12">DSM 29005</strain>
    </source>
</reference>
<dbReference type="InterPro" id="IPR004013">
    <property type="entry name" value="PHP_dom"/>
</dbReference>
<evidence type="ECO:0000256" key="3">
    <source>
        <dbReference type="ARBA" id="ARBA00013085"/>
    </source>
</evidence>